<gene>
    <name evidence="1" type="ORF">Tco_1033103</name>
</gene>
<evidence type="ECO:0000313" key="2">
    <source>
        <dbReference type="Proteomes" id="UP001151760"/>
    </source>
</evidence>
<dbReference type="Proteomes" id="UP001151760">
    <property type="component" value="Unassembled WGS sequence"/>
</dbReference>
<dbReference type="Pfam" id="PF14223">
    <property type="entry name" value="Retrotran_gag_2"/>
    <property type="match status" value="1"/>
</dbReference>
<dbReference type="EMBL" id="BQNB010018386">
    <property type="protein sequence ID" value="GJT73817.1"/>
    <property type="molecule type" value="Genomic_DNA"/>
</dbReference>
<protein>
    <recommendedName>
        <fullName evidence="3">Gag-Pol polyprotein</fullName>
    </recommendedName>
</protein>
<reference evidence="1" key="2">
    <citation type="submission" date="2022-01" db="EMBL/GenBank/DDBJ databases">
        <authorList>
            <person name="Yamashiro T."/>
            <person name="Shiraishi A."/>
            <person name="Satake H."/>
            <person name="Nakayama K."/>
        </authorList>
    </citation>
    <scope>NUCLEOTIDE SEQUENCE</scope>
</reference>
<sequence>MSAQQDIYDAGSENRPPMLKKDNYVPWSSCLLRYAKSKPNKKLLVNLIKNDDELTEKEVKKMEADNQAIQTILIGLPEDIYAAVDSCQTAKEIWLRVEQMMKGSTIRAQEKKAKLFNEWEKFKSTEGESIESYYLRFSKLMNDFSREKHFPEKIASNLKFLNNLQPEWNRSVTVVHQTKNLYEVDYTHLYDFLKFNQVEGNEIRAERLAKIHDPFALMAHS</sequence>
<proteinExistence type="predicted"/>
<accession>A0ABQ5GDQ2</accession>
<dbReference type="PANTHER" id="PTHR34676:SF17">
    <property type="entry name" value="OS06G0684500 PROTEIN"/>
    <property type="match status" value="1"/>
</dbReference>
<dbReference type="PANTHER" id="PTHR34676">
    <property type="entry name" value="DUF4219 DOMAIN-CONTAINING PROTEIN-RELATED"/>
    <property type="match status" value="1"/>
</dbReference>
<name>A0ABQ5GDQ2_9ASTR</name>
<keyword evidence="2" id="KW-1185">Reference proteome</keyword>
<evidence type="ECO:0008006" key="3">
    <source>
        <dbReference type="Google" id="ProtNLM"/>
    </source>
</evidence>
<evidence type="ECO:0000313" key="1">
    <source>
        <dbReference type="EMBL" id="GJT73817.1"/>
    </source>
</evidence>
<comment type="caution">
    <text evidence="1">The sequence shown here is derived from an EMBL/GenBank/DDBJ whole genome shotgun (WGS) entry which is preliminary data.</text>
</comment>
<reference evidence="1" key="1">
    <citation type="journal article" date="2022" name="Int. J. Mol. Sci.">
        <title>Draft Genome of Tanacetum Coccineum: Genomic Comparison of Closely Related Tanacetum-Family Plants.</title>
        <authorList>
            <person name="Yamashiro T."/>
            <person name="Shiraishi A."/>
            <person name="Nakayama K."/>
            <person name="Satake H."/>
        </authorList>
    </citation>
    <scope>NUCLEOTIDE SEQUENCE</scope>
</reference>
<organism evidence="1 2">
    <name type="scientific">Tanacetum coccineum</name>
    <dbReference type="NCBI Taxonomy" id="301880"/>
    <lineage>
        <taxon>Eukaryota</taxon>
        <taxon>Viridiplantae</taxon>
        <taxon>Streptophyta</taxon>
        <taxon>Embryophyta</taxon>
        <taxon>Tracheophyta</taxon>
        <taxon>Spermatophyta</taxon>
        <taxon>Magnoliopsida</taxon>
        <taxon>eudicotyledons</taxon>
        <taxon>Gunneridae</taxon>
        <taxon>Pentapetalae</taxon>
        <taxon>asterids</taxon>
        <taxon>campanulids</taxon>
        <taxon>Asterales</taxon>
        <taxon>Asteraceae</taxon>
        <taxon>Asteroideae</taxon>
        <taxon>Anthemideae</taxon>
        <taxon>Anthemidinae</taxon>
        <taxon>Tanacetum</taxon>
    </lineage>
</organism>